<dbReference type="Proteomes" id="UP001316189">
    <property type="component" value="Chromosome"/>
</dbReference>
<organism evidence="9 10">
    <name type="scientific">Cellulomonas chengniuliangii</name>
    <dbReference type="NCBI Taxonomy" id="2968084"/>
    <lineage>
        <taxon>Bacteria</taxon>
        <taxon>Bacillati</taxon>
        <taxon>Actinomycetota</taxon>
        <taxon>Actinomycetes</taxon>
        <taxon>Micrococcales</taxon>
        <taxon>Cellulomonadaceae</taxon>
        <taxon>Cellulomonas</taxon>
    </lineage>
</organism>
<name>A0ABY5KZZ5_9CELL</name>
<accession>A0ABY5KZZ5</accession>
<evidence type="ECO:0000259" key="8">
    <source>
        <dbReference type="Pfam" id="PF13396"/>
    </source>
</evidence>
<evidence type="ECO:0000313" key="9">
    <source>
        <dbReference type="EMBL" id="UUI76100.1"/>
    </source>
</evidence>
<evidence type="ECO:0000256" key="3">
    <source>
        <dbReference type="ARBA" id="ARBA00022692"/>
    </source>
</evidence>
<evidence type="ECO:0000256" key="6">
    <source>
        <dbReference type="SAM" id="MobiDB-lite"/>
    </source>
</evidence>
<feature type="transmembrane region" description="Helical" evidence="7">
    <location>
        <begin position="51"/>
        <end position="71"/>
    </location>
</feature>
<gene>
    <name evidence="9" type="ORF">NP064_04120</name>
</gene>
<evidence type="ECO:0000313" key="10">
    <source>
        <dbReference type="Proteomes" id="UP001316189"/>
    </source>
</evidence>
<evidence type="ECO:0000256" key="2">
    <source>
        <dbReference type="ARBA" id="ARBA00022475"/>
    </source>
</evidence>
<feature type="compositionally biased region" description="Basic and acidic residues" evidence="6">
    <location>
        <begin position="114"/>
        <end position="152"/>
    </location>
</feature>
<reference evidence="9 10" key="1">
    <citation type="submission" date="2022-07" db="EMBL/GenBank/DDBJ databases">
        <title>Novel species in genus cellulomonas.</title>
        <authorList>
            <person name="Ye L."/>
        </authorList>
    </citation>
    <scope>NUCLEOTIDE SEQUENCE [LARGE SCALE GENOMIC DNA]</scope>
    <source>
        <strain evidence="10">zg-Y338</strain>
    </source>
</reference>
<keyword evidence="5 7" id="KW-0472">Membrane</keyword>
<evidence type="ECO:0000256" key="5">
    <source>
        <dbReference type="ARBA" id="ARBA00023136"/>
    </source>
</evidence>
<keyword evidence="3 7" id="KW-0812">Transmembrane</keyword>
<evidence type="ECO:0000256" key="1">
    <source>
        <dbReference type="ARBA" id="ARBA00004651"/>
    </source>
</evidence>
<proteinExistence type="predicted"/>
<sequence>MQDSDGQPAVAHEGITMLRFLPVLVEVAVLVFCLIDCVQSDPGRIRNLSKTGWILLIIIVPVVGGVAWLVAGRPQGPSRSRAPWPSTATAGFPEYERPRPVAPDDDPEFLAGLRRSDAEHEKMLRDWEAQLRDREEQLKRSEPEDNPPRPAA</sequence>
<dbReference type="Pfam" id="PF13396">
    <property type="entry name" value="PLDc_N"/>
    <property type="match status" value="1"/>
</dbReference>
<keyword evidence="4 7" id="KW-1133">Transmembrane helix</keyword>
<keyword evidence="2" id="KW-1003">Cell membrane</keyword>
<feature type="region of interest" description="Disordered" evidence="6">
    <location>
        <begin position="74"/>
        <end position="152"/>
    </location>
</feature>
<comment type="subcellular location">
    <subcellularLocation>
        <location evidence="1">Cell membrane</location>
        <topology evidence="1">Multi-pass membrane protein</topology>
    </subcellularLocation>
</comment>
<feature type="transmembrane region" description="Helical" evidence="7">
    <location>
        <begin position="20"/>
        <end position="39"/>
    </location>
</feature>
<keyword evidence="10" id="KW-1185">Reference proteome</keyword>
<dbReference type="InterPro" id="IPR027379">
    <property type="entry name" value="CLS_N"/>
</dbReference>
<protein>
    <submittedName>
        <fullName evidence="9">PLD nuclease N-terminal domain-containing protein</fullName>
    </submittedName>
</protein>
<feature type="domain" description="Cardiolipin synthase N-terminal" evidence="8">
    <location>
        <begin position="29"/>
        <end position="73"/>
    </location>
</feature>
<evidence type="ECO:0000256" key="4">
    <source>
        <dbReference type="ARBA" id="ARBA00022989"/>
    </source>
</evidence>
<evidence type="ECO:0000256" key="7">
    <source>
        <dbReference type="SAM" id="Phobius"/>
    </source>
</evidence>
<dbReference type="EMBL" id="CP101988">
    <property type="protein sequence ID" value="UUI76100.1"/>
    <property type="molecule type" value="Genomic_DNA"/>
</dbReference>
<dbReference type="RefSeq" id="WP_227567776.1">
    <property type="nucleotide sequence ID" value="NZ_CP101988.1"/>
</dbReference>